<dbReference type="PROSITE" id="PS51201">
    <property type="entry name" value="RCK_N"/>
    <property type="match status" value="1"/>
</dbReference>
<dbReference type="GO" id="GO:0015079">
    <property type="term" value="F:potassium ion transmembrane transporter activity"/>
    <property type="evidence" value="ECO:0007669"/>
    <property type="project" value="InterPro"/>
</dbReference>
<dbReference type="Gene3D" id="3.40.50.720">
    <property type="entry name" value="NAD(P)-binding Rossmann-like Domain"/>
    <property type="match status" value="1"/>
</dbReference>
<reference evidence="13" key="1">
    <citation type="submission" date="2019-04" db="EMBL/GenBank/DDBJ databases">
        <title>Complete genome sequence of Sphingomonas sp. W1-2-3.</title>
        <authorList>
            <person name="Im W.T."/>
        </authorList>
    </citation>
    <scope>NUCLEOTIDE SEQUENCE [LARGE SCALE GENOMIC DNA]</scope>
    <source>
        <strain evidence="13">W1-2-3</strain>
    </source>
</reference>
<dbReference type="SUPFAM" id="SSF51735">
    <property type="entry name" value="NAD(P)-binding Rossmann-fold domains"/>
    <property type="match status" value="1"/>
</dbReference>
<dbReference type="InterPro" id="IPR006036">
    <property type="entry name" value="K_uptake_TrkA"/>
</dbReference>
<evidence type="ECO:0000256" key="8">
    <source>
        <dbReference type="ARBA" id="ARBA00023065"/>
    </source>
</evidence>
<dbReference type="PRINTS" id="PR00335">
    <property type="entry name" value="KUPTAKETRKA"/>
</dbReference>
<dbReference type="Pfam" id="PF02254">
    <property type="entry name" value="TrkA_N"/>
    <property type="match status" value="1"/>
</dbReference>
<evidence type="ECO:0000313" key="13">
    <source>
        <dbReference type="Proteomes" id="UP000298714"/>
    </source>
</evidence>
<dbReference type="KEGG" id="hgn:E6W36_06685"/>
<gene>
    <name evidence="12" type="ORF">E6W36_06685</name>
</gene>
<dbReference type="RefSeq" id="WP_342776857.1">
    <property type="nucleotide sequence ID" value="NZ_CP039704.1"/>
</dbReference>
<proteinExistence type="predicted"/>
<keyword evidence="4" id="KW-0633">Potassium transport</keyword>
<evidence type="ECO:0000256" key="5">
    <source>
        <dbReference type="ARBA" id="ARBA00022692"/>
    </source>
</evidence>
<name>A0A4D7CBY2_9SPHN</name>
<evidence type="ECO:0000256" key="10">
    <source>
        <dbReference type="SAM" id="MobiDB-lite"/>
    </source>
</evidence>
<keyword evidence="7" id="KW-1133">Transmembrane helix</keyword>
<evidence type="ECO:0000256" key="1">
    <source>
        <dbReference type="ARBA" id="ARBA00004127"/>
    </source>
</evidence>
<dbReference type="Proteomes" id="UP000298714">
    <property type="component" value="Chromosome"/>
</dbReference>
<sequence length="233" mass="26136">MRARSPHRWRSRANSALSCSRRRRGRALKPDEASMLGACITLSMLLTPLLSRAVQYLGRRAPEDGMDDGPALADRTRKGRIILAGYGRFGQVVAQMLLARGLEVTLIDSDPARIRLTRQFGQTVYFGNGWRVDVLRAAGAESAQMLILCGSKDRMTADQIQRIKREFPSLQVLVRVSDRIELMELLKSDADFLIREVFESAVAMGREALKRIGLDASTIETIETEFRTWTKPA</sequence>
<evidence type="ECO:0000256" key="7">
    <source>
        <dbReference type="ARBA" id="ARBA00022989"/>
    </source>
</evidence>
<evidence type="ECO:0000313" key="12">
    <source>
        <dbReference type="EMBL" id="QCI79352.1"/>
    </source>
</evidence>
<keyword evidence="2" id="KW-0813">Transport</keyword>
<keyword evidence="8" id="KW-0406">Ion transport</keyword>
<dbReference type="FunFam" id="3.40.50.720:FF:000036">
    <property type="entry name" value="Glutathione-regulated potassium-efflux system protein KefB"/>
    <property type="match status" value="1"/>
</dbReference>
<keyword evidence="13" id="KW-1185">Reference proteome</keyword>
<keyword evidence="6" id="KW-0630">Potassium</keyword>
<evidence type="ECO:0000256" key="2">
    <source>
        <dbReference type="ARBA" id="ARBA00022448"/>
    </source>
</evidence>
<evidence type="ECO:0000256" key="4">
    <source>
        <dbReference type="ARBA" id="ARBA00022538"/>
    </source>
</evidence>
<evidence type="ECO:0000256" key="6">
    <source>
        <dbReference type="ARBA" id="ARBA00022958"/>
    </source>
</evidence>
<evidence type="ECO:0000259" key="11">
    <source>
        <dbReference type="PROSITE" id="PS51201"/>
    </source>
</evidence>
<dbReference type="EMBL" id="CP039704">
    <property type="protein sequence ID" value="QCI79352.1"/>
    <property type="molecule type" value="Genomic_DNA"/>
</dbReference>
<feature type="compositionally biased region" description="Basic residues" evidence="10">
    <location>
        <begin position="1"/>
        <end position="11"/>
    </location>
</feature>
<dbReference type="InterPro" id="IPR003148">
    <property type="entry name" value="RCK_N"/>
</dbReference>
<dbReference type="GO" id="GO:0015297">
    <property type="term" value="F:antiporter activity"/>
    <property type="evidence" value="ECO:0007669"/>
    <property type="project" value="UniProtKB-KW"/>
</dbReference>
<comment type="subcellular location">
    <subcellularLocation>
        <location evidence="1">Endomembrane system</location>
        <topology evidence="1">Multi-pass membrane protein</topology>
    </subcellularLocation>
</comment>
<evidence type="ECO:0000256" key="3">
    <source>
        <dbReference type="ARBA" id="ARBA00022449"/>
    </source>
</evidence>
<dbReference type="PANTHER" id="PTHR46157">
    <property type="entry name" value="K(+) EFFLUX ANTIPORTER 3, CHLOROPLASTIC"/>
    <property type="match status" value="1"/>
</dbReference>
<dbReference type="GO" id="GO:0012505">
    <property type="term" value="C:endomembrane system"/>
    <property type="evidence" value="ECO:0007669"/>
    <property type="project" value="UniProtKB-SubCell"/>
</dbReference>
<accession>A0A4D7CBY2</accession>
<dbReference type="AlphaFoldDB" id="A0A4D7CBY2"/>
<feature type="domain" description="RCK N-terminal" evidence="11">
    <location>
        <begin position="78"/>
        <end position="194"/>
    </location>
</feature>
<keyword evidence="3" id="KW-0050">Antiport</keyword>
<dbReference type="InterPro" id="IPR036291">
    <property type="entry name" value="NAD(P)-bd_dom_sf"/>
</dbReference>
<dbReference type="PANTHER" id="PTHR46157:SF8">
    <property type="entry name" value="GLUTATHIONE-REGULATED POTASSIUM-EFFLUX SYSTEM PROTEIN"/>
    <property type="match status" value="1"/>
</dbReference>
<keyword evidence="5" id="KW-0812">Transmembrane</keyword>
<keyword evidence="9" id="KW-0472">Membrane</keyword>
<dbReference type="GO" id="GO:0005886">
    <property type="term" value="C:plasma membrane"/>
    <property type="evidence" value="ECO:0007669"/>
    <property type="project" value="InterPro"/>
</dbReference>
<evidence type="ECO:0000256" key="9">
    <source>
        <dbReference type="ARBA" id="ARBA00023136"/>
    </source>
</evidence>
<feature type="region of interest" description="Disordered" evidence="10">
    <location>
        <begin position="1"/>
        <end position="24"/>
    </location>
</feature>
<organism evidence="12 13">
    <name type="scientific">Hankyongella ginsenosidimutans</name>
    <dbReference type="NCBI Taxonomy" id="1763828"/>
    <lineage>
        <taxon>Bacteria</taxon>
        <taxon>Pseudomonadati</taxon>
        <taxon>Pseudomonadota</taxon>
        <taxon>Alphaproteobacteria</taxon>
        <taxon>Sphingomonadales</taxon>
        <taxon>Sphingomonadaceae</taxon>
        <taxon>Hankyongella</taxon>
    </lineage>
</organism>
<protein>
    <recommendedName>
        <fullName evidence="11">RCK N-terminal domain-containing protein</fullName>
    </recommendedName>
</protein>